<evidence type="ECO:0000256" key="6">
    <source>
        <dbReference type="SAM" id="SignalP"/>
    </source>
</evidence>
<evidence type="ECO:0000313" key="10">
    <source>
        <dbReference type="Proteomes" id="UP001319200"/>
    </source>
</evidence>
<keyword evidence="3 6" id="KW-0732">Signal</keyword>
<dbReference type="GO" id="GO:0009279">
    <property type="term" value="C:cell outer membrane"/>
    <property type="evidence" value="ECO:0007669"/>
    <property type="project" value="UniProtKB-SubCell"/>
</dbReference>
<comment type="caution">
    <text evidence="9">The sequence shown here is derived from an EMBL/GenBank/DDBJ whole genome shotgun (WGS) entry which is preliminary data.</text>
</comment>
<dbReference type="EMBL" id="JAHESF010000045">
    <property type="protein sequence ID" value="MBT1700668.1"/>
    <property type="molecule type" value="Genomic_DNA"/>
</dbReference>
<accession>A0AAP2DQJ6</accession>
<dbReference type="AlphaFoldDB" id="A0AAP2DQJ6"/>
<comment type="similarity">
    <text evidence="2">Belongs to the SusD family.</text>
</comment>
<gene>
    <name evidence="9" type="ORF">KK083_27510</name>
</gene>
<evidence type="ECO:0000313" key="9">
    <source>
        <dbReference type="EMBL" id="MBT1700668.1"/>
    </source>
</evidence>
<dbReference type="InterPro" id="IPR033985">
    <property type="entry name" value="SusD-like_N"/>
</dbReference>
<dbReference type="Proteomes" id="UP001319200">
    <property type="component" value="Unassembled WGS sequence"/>
</dbReference>
<feature type="domain" description="RagB/SusD" evidence="7">
    <location>
        <begin position="275"/>
        <end position="596"/>
    </location>
</feature>
<keyword evidence="10" id="KW-1185">Reference proteome</keyword>
<keyword evidence="5" id="KW-0998">Cell outer membrane</keyword>
<evidence type="ECO:0000256" key="5">
    <source>
        <dbReference type="ARBA" id="ARBA00023237"/>
    </source>
</evidence>
<evidence type="ECO:0000259" key="7">
    <source>
        <dbReference type="Pfam" id="PF07980"/>
    </source>
</evidence>
<feature type="chain" id="PRO_5043016868" evidence="6">
    <location>
        <begin position="26"/>
        <end position="596"/>
    </location>
</feature>
<dbReference type="RefSeq" id="WP_254169356.1">
    <property type="nucleotide sequence ID" value="NZ_JAHESF010000045.1"/>
</dbReference>
<evidence type="ECO:0000256" key="4">
    <source>
        <dbReference type="ARBA" id="ARBA00023136"/>
    </source>
</evidence>
<evidence type="ECO:0000256" key="2">
    <source>
        <dbReference type="ARBA" id="ARBA00006275"/>
    </source>
</evidence>
<dbReference type="InterPro" id="IPR012944">
    <property type="entry name" value="SusD_RagB_dom"/>
</dbReference>
<feature type="signal peptide" evidence="6">
    <location>
        <begin position="1"/>
        <end position="25"/>
    </location>
</feature>
<sequence>MKRIYKRGFAVLAIGALMFGPIACKDSFLEVPATGQLNETQIQSAKGIESLLVGVYSVLNGRGNGWHSGASNWMWGSMRGGEANKGTNAGDFNSMNPVERYELNATNSEVHGKWLGDYEGVARANFVLANVTKVTDMSDDDKKRVTGEARFLRGHYYFDLKKNFGNVPYIDETVNTSDKKAISIKNDTDIWPKIEDDFKFAYENLPEKQAQVGRANKWAAGAYYGKALLFQKKYTQALAVFNEVISKGQTSDGKKYALVPRFEDVFKGEMENHSESVFAFQAAAGTGDINNTNQDLAMNYPYNTGPSGPGECCGFFAPSFDLVDSYRTNGGLPYLNNEWRSNAALRLVTDQGIQSSATFQPDQGAVDPRLDLTIGRRYFQFLDWMPHPGFDWIRDQSYAGPYTQKKYSYRKSDKGKYQDGSSWTPGYHAINFMIIRFADVLLMAAECEIEAGSVPKGVEYINMVRTRAANPGSFLKGKLLGFTDGDPKKPILDFNQNAANYDIATYGALTQSEARSALRMERKLELALEGHRFYDLVRWGIDDTELNSYLVYEASKIASHFGGPQAVYGPEDDLLPIPQRQRDLMGPEILAQNPGF</sequence>
<evidence type="ECO:0000256" key="3">
    <source>
        <dbReference type="ARBA" id="ARBA00022729"/>
    </source>
</evidence>
<reference evidence="9 10" key="1">
    <citation type="submission" date="2021-05" db="EMBL/GenBank/DDBJ databases">
        <title>A Polyphasic approach of four new species of the genus Ohtaekwangia: Ohtaekwangia histidinii sp. nov., Ohtaekwangia cretensis sp. nov., Ohtaekwangia indiensis sp. nov., Ohtaekwangia reichenbachii sp. nov. from diverse environment.</title>
        <authorList>
            <person name="Octaviana S."/>
        </authorList>
    </citation>
    <scope>NUCLEOTIDE SEQUENCE [LARGE SCALE GENOMIC DNA]</scope>
    <source>
        <strain evidence="9 10">PWU4</strain>
    </source>
</reference>
<dbReference type="InterPro" id="IPR011990">
    <property type="entry name" value="TPR-like_helical_dom_sf"/>
</dbReference>
<proteinExistence type="inferred from homology"/>
<dbReference type="Pfam" id="PF07980">
    <property type="entry name" value="SusD_RagB"/>
    <property type="match status" value="1"/>
</dbReference>
<dbReference type="SUPFAM" id="SSF48452">
    <property type="entry name" value="TPR-like"/>
    <property type="match status" value="1"/>
</dbReference>
<evidence type="ECO:0000259" key="8">
    <source>
        <dbReference type="Pfam" id="PF14322"/>
    </source>
</evidence>
<evidence type="ECO:0000256" key="1">
    <source>
        <dbReference type="ARBA" id="ARBA00004442"/>
    </source>
</evidence>
<keyword evidence="4" id="KW-0472">Membrane</keyword>
<comment type="subcellular location">
    <subcellularLocation>
        <location evidence="1">Cell outer membrane</location>
    </subcellularLocation>
</comment>
<feature type="domain" description="SusD-like N-terminal" evidence="8">
    <location>
        <begin position="28"/>
        <end position="226"/>
    </location>
</feature>
<protein>
    <submittedName>
        <fullName evidence="9">RagB/SusD family nutrient uptake outer membrane protein</fullName>
    </submittedName>
</protein>
<dbReference type="Pfam" id="PF14322">
    <property type="entry name" value="SusD-like_3"/>
    <property type="match status" value="1"/>
</dbReference>
<organism evidence="9 10">
    <name type="scientific">Chryseosolibacter histidini</name>
    <dbReference type="NCBI Taxonomy" id="2782349"/>
    <lineage>
        <taxon>Bacteria</taxon>
        <taxon>Pseudomonadati</taxon>
        <taxon>Bacteroidota</taxon>
        <taxon>Cytophagia</taxon>
        <taxon>Cytophagales</taxon>
        <taxon>Chryseotaleaceae</taxon>
        <taxon>Chryseosolibacter</taxon>
    </lineage>
</organism>
<name>A0AAP2DQJ6_9BACT</name>
<dbReference type="Gene3D" id="1.25.40.390">
    <property type="match status" value="1"/>
</dbReference>